<protein>
    <recommendedName>
        <fullName evidence="3">HEAT repeat protein</fullName>
    </recommendedName>
</protein>
<reference evidence="2" key="1">
    <citation type="journal article" date="2019" name="Int. J. Syst. Evol. Microbiol.">
        <title>The Global Catalogue of Microorganisms (GCM) 10K type strain sequencing project: providing services to taxonomists for standard genome sequencing and annotation.</title>
        <authorList>
            <consortium name="The Broad Institute Genomics Platform"/>
            <consortium name="The Broad Institute Genome Sequencing Center for Infectious Disease"/>
            <person name="Wu L."/>
            <person name="Ma J."/>
        </authorList>
    </citation>
    <scope>NUCLEOTIDE SEQUENCE [LARGE SCALE GENOMIC DNA]</scope>
    <source>
        <strain evidence="2">CGMCC 1.9106</strain>
    </source>
</reference>
<sequence>MNDGPLADVDAIAWHRLHHAYGPATDVPDQLRALRSRDEDRRADALACLSGNVYHQGTRWQASHAVVPFLVALVDDPETPDRAAVVGLLRRIAVGDRRDDALPFDPRQAFAAGDTFDGPEHDELIQRFYAEEELADDEIPVLDAAAVRWAADSYFAAAARLSAITRWVSDPDDQVAAQAAALIAWFEPTDALMAALIAVPEHRARPRASANLALAHAPASDVRIDRRLRELTLSGTATVAVTAAVASAYRDGKALAEQALSILVEASDRDDLEGVPGWDRAPRGFVMLALQRLDLG</sequence>
<accession>A0ABW2GYE8</accession>
<dbReference type="Gene3D" id="1.25.10.10">
    <property type="entry name" value="Leucine-rich Repeat Variant"/>
    <property type="match status" value="1"/>
</dbReference>
<gene>
    <name evidence="1" type="ORF">ACFQO7_21410</name>
</gene>
<comment type="caution">
    <text evidence="1">The sequence shown here is derived from an EMBL/GenBank/DDBJ whole genome shotgun (WGS) entry which is preliminary data.</text>
</comment>
<organism evidence="1 2">
    <name type="scientific">Catellatospora aurea</name>
    <dbReference type="NCBI Taxonomy" id="1337874"/>
    <lineage>
        <taxon>Bacteria</taxon>
        <taxon>Bacillati</taxon>
        <taxon>Actinomycetota</taxon>
        <taxon>Actinomycetes</taxon>
        <taxon>Micromonosporales</taxon>
        <taxon>Micromonosporaceae</taxon>
        <taxon>Catellatospora</taxon>
    </lineage>
</organism>
<dbReference type="Proteomes" id="UP001596392">
    <property type="component" value="Unassembled WGS sequence"/>
</dbReference>
<dbReference type="EMBL" id="JBHTAC010000022">
    <property type="protein sequence ID" value="MFC7245042.1"/>
    <property type="molecule type" value="Genomic_DNA"/>
</dbReference>
<evidence type="ECO:0008006" key="3">
    <source>
        <dbReference type="Google" id="ProtNLM"/>
    </source>
</evidence>
<dbReference type="RefSeq" id="WP_376808004.1">
    <property type="nucleotide sequence ID" value="NZ_JBHTAC010000022.1"/>
</dbReference>
<dbReference type="InterPro" id="IPR011989">
    <property type="entry name" value="ARM-like"/>
</dbReference>
<name>A0ABW2GYE8_9ACTN</name>
<proteinExistence type="predicted"/>
<keyword evidence="2" id="KW-1185">Reference proteome</keyword>
<evidence type="ECO:0000313" key="1">
    <source>
        <dbReference type="EMBL" id="MFC7245042.1"/>
    </source>
</evidence>
<evidence type="ECO:0000313" key="2">
    <source>
        <dbReference type="Proteomes" id="UP001596392"/>
    </source>
</evidence>